<protein>
    <submittedName>
        <fullName evidence="2">Uncharacterized protein</fullName>
    </submittedName>
</protein>
<evidence type="ECO:0000256" key="1">
    <source>
        <dbReference type="SAM" id="Phobius"/>
    </source>
</evidence>
<dbReference type="Proteomes" id="UP000235778">
    <property type="component" value="Unassembled WGS sequence"/>
</dbReference>
<keyword evidence="1" id="KW-1133">Transmembrane helix</keyword>
<proteinExistence type="predicted"/>
<dbReference type="RefSeq" id="WP_241902055.1">
    <property type="nucleotide sequence ID" value="NZ_MCSH01000027.1"/>
</dbReference>
<gene>
    <name evidence="2" type="ORF">BCV30_11910</name>
</gene>
<name>A0A2N7BQI3_9VIBR</name>
<dbReference type="AlphaFoldDB" id="A0A2N7BQI3"/>
<dbReference type="EMBL" id="MCSI01000137">
    <property type="protein sequence ID" value="PME61221.1"/>
    <property type="molecule type" value="Genomic_DNA"/>
</dbReference>
<accession>A0A2N7BQI3</accession>
<organism evidence="2 3">
    <name type="scientific">Vibrio lentus</name>
    <dbReference type="NCBI Taxonomy" id="136468"/>
    <lineage>
        <taxon>Bacteria</taxon>
        <taxon>Pseudomonadati</taxon>
        <taxon>Pseudomonadota</taxon>
        <taxon>Gammaproteobacteria</taxon>
        <taxon>Vibrionales</taxon>
        <taxon>Vibrionaceae</taxon>
        <taxon>Vibrio</taxon>
    </lineage>
</organism>
<evidence type="ECO:0000313" key="2">
    <source>
        <dbReference type="EMBL" id="PME61221.1"/>
    </source>
</evidence>
<keyword evidence="1" id="KW-0472">Membrane</keyword>
<keyword evidence="1" id="KW-0812">Transmembrane</keyword>
<feature type="transmembrane region" description="Helical" evidence="1">
    <location>
        <begin position="112"/>
        <end position="131"/>
    </location>
</feature>
<reference evidence="3" key="1">
    <citation type="submission" date="2016-07" db="EMBL/GenBank/DDBJ databases">
        <title>Nontailed viruses are major unrecognized killers of bacteria in the ocean.</title>
        <authorList>
            <person name="Kauffman K."/>
            <person name="Hussain F."/>
            <person name="Yang J."/>
            <person name="Arevalo P."/>
            <person name="Brown J."/>
            <person name="Cutler M."/>
            <person name="Kelly L."/>
            <person name="Polz M.F."/>
        </authorList>
    </citation>
    <scope>NUCLEOTIDE SEQUENCE [LARGE SCALE GENOMIC DNA]</scope>
    <source>
        <strain evidence="3">10N.286.55.C1</strain>
    </source>
</reference>
<comment type="caution">
    <text evidence="2">The sequence shown here is derived from an EMBL/GenBank/DDBJ whole genome shotgun (WGS) entry which is preliminary data.</text>
</comment>
<sequence length="132" mass="15157">MADSDAGIGGWKKQRLDCNDSDTGLCLITKVSPLPTGLSLRESLKNFIKEEKQMKRLKDYELTLFPDGLLTGPYASDQLRIKPSQKREFNSFLRSVPKPTWLEETLDIRAKIFTWFFLAMIFLAPTVWKLLS</sequence>
<evidence type="ECO:0000313" key="3">
    <source>
        <dbReference type="Proteomes" id="UP000235778"/>
    </source>
</evidence>